<dbReference type="OrthoDB" id="2682516at2759"/>
<proteinExistence type="predicted"/>
<accession>A0A0D0DRB9</accession>
<organism evidence="1 2">
    <name type="scientific">Paxillus rubicundulus Ve08.2h10</name>
    <dbReference type="NCBI Taxonomy" id="930991"/>
    <lineage>
        <taxon>Eukaryota</taxon>
        <taxon>Fungi</taxon>
        <taxon>Dikarya</taxon>
        <taxon>Basidiomycota</taxon>
        <taxon>Agaricomycotina</taxon>
        <taxon>Agaricomycetes</taxon>
        <taxon>Agaricomycetidae</taxon>
        <taxon>Boletales</taxon>
        <taxon>Paxilineae</taxon>
        <taxon>Paxillaceae</taxon>
        <taxon>Paxillus</taxon>
    </lineage>
</organism>
<name>A0A0D0DRB9_9AGAM</name>
<dbReference type="InParanoid" id="A0A0D0DRB9"/>
<feature type="non-terminal residue" evidence="1">
    <location>
        <position position="1"/>
    </location>
</feature>
<reference evidence="1 2" key="1">
    <citation type="submission" date="2014-04" db="EMBL/GenBank/DDBJ databases">
        <authorList>
            <consortium name="DOE Joint Genome Institute"/>
            <person name="Kuo A."/>
            <person name="Kohler A."/>
            <person name="Jargeat P."/>
            <person name="Nagy L.G."/>
            <person name="Floudas D."/>
            <person name="Copeland A."/>
            <person name="Barry K.W."/>
            <person name="Cichocki N."/>
            <person name="Veneault-Fourrey C."/>
            <person name="LaButti K."/>
            <person name="Lindquist E.A."/>
            <person name="Lipzen A."/>
            <person name="Lundell T."/>
            <person name="Morin E."/>
            <person name="Murat C."/>
            <person name="Sun H."/>
            <person name="Tunlid A."/>
            <person name="Henrissat B."/>
            <person name="Grigoriev I.V."/>
            <person name="Hibbett D.S."/>
            <person name="Martin F."/>
            <person name="Nordberg H.P."/>
            <person name="Cantor M.N."/>
            <person name="Hua S.X."/>
        </authorList>
    </citation>
    <scope>NUCLEOTIDE SEQUENCE [LARGE SCALE GENOMIC DNA]</scope>
    <source>
        <strain evidence="1 2">Ve08.2h10</strain>
    </source>
</reference>
<keyword evidence="2" id="KW-1185">Reference proteome</keyword>
<sequence>SFCHTLTDSYSGSTISDYINGMRVWHTVHELEWALNNNETDAILKAVSSLTPPPPQSKRPPHKLYTANMLVPIRLHLNLTSPLHATIFACLTTAFYTTAHVGELTIKTLPSFNPLHNIKPSDVQTEHDHQGNMVTNFHLPRSKLAPDGQAKQPI</sequence>
<dbReference type="Proteomes" id="UP000054538">
    <property type="component" value="Unassembled WGS sequence"/>
</dbReference>
<dbReference type="HOGENOM" id="CLU_003292_7_0_1"/>
<gene>
    <name evidence="1" type="ORF">PAXRUDRAFT_140626</name>
</gene>
<protein>
    <submittedName>
        <fullName evidence="1">Uncharacterized protein</fullName>
    </submittedName>
</protein>
<evidence type="ECO:0000313" key="1">
    <source>
        <dbReference type="EMBL" id="KIK95443.1"/>
    </source>
</evidence>
<dbReference type="STRING" id="930991.A0A0D0DRB9"/>
<evidence type="ECO:0000313" key="2">
    <source>
        <dbReference type="Proteomes" id="UP000054538"/>
    </source>
</evidence>
<dbReference type="AlphaFoldDB" id="A0A0D0DRB9"/>
<dbReference type="EMBL" id="KN825041">
    <property type="protein sequence ID" value="KIK95443.1"/>
    <property type="molecule type" value="Genomic_DNA"/>
</dbReference>
<reference evidence="2" key="2">
    <citation type="submission" date="2015-01" db="EMBL/GenBank/DDBJ databases">
        <title>Evolutionary Origins and Diversification of the Mycorrhizal Mutualists.</title>
        <authorList>
            <consortium name="DOE Joint Genome Institute"/>
            <consortium name="Mycorrhizal Genomics Consortium"/>
            <person name="Kohler A."/>
            <person name="Kuo A."/>
            <person name="Nagy L.G."/>
            <person name="Floudas D."/>
            <person name="Copeland A."/>
            <person name="Barry K.W."/>
            <person name="Cichocki N."/>
            <person name="Veneault-Fourrey C."/>
            <person name="LaButti K."/>
            <person name="Lindquist E.A."/>
            <person name="Lipzen A."/>
            <person name="Lundell T."/>
            <person name="Morin E."/>
            <person name="Murat C."/>
            <person name="Riley R."/>
            <person name="Ohm R."/>
            <person name="Sun H."/>
            <person name="Tunlid A."/>
            <person name="Henrissat B."/>
            <person name="Grigoriev I.V."/>
            <person name="Hibbett D.S."/>
            <person name="Martin F."/>
        </authorList>
    </citation>
    <scope>NUCLEOTIDE SEQUENCE [LARGE SCALE GENOMIC DNA]</scope>
    <source>
        <strain evidence="2">Ve08.2h10</strain>
    </source>
</reference>